<comment type="subcellular location">
    <subcellularLocation>
        <location evidence="1">Cell membrane</location>
        <topology evidence="1">Multi-pass membrane protein</topology>
    </subcellularLocation>
</comment>
<evidence type="ECO:0000259" key="13">
    <source>
        <dbReference type="PROSITE" id="PS50929"/>
    </source>
</evidence>
<feature type="transmembrane region" description="Helical" evidence="11">
    <location>
        <begin position="199"/>
        <end position="219"/>
    </location>
</feature>
<evidence type="ECO:0000256" key="6">
    <source>
        <dbReference type="ARBA" id="ARBA00022741"/>
    </source>
</evidence>
<dbReference type="SUPFAM" id="SSF52540">
    <property type="entry name" value="P-loop containing nucleoside triphosphate hydrolases"/>
    <property type="match status" value="1"/>
</dbReference>
<dbReference type="EMBL" id="JAYLVJ010000036">
    <property type="protein sequence ID" value="MEO1757295.1"/>
    <property type="molecule type" value="Genomic_DNA"/>
</dbReference>
<evidence type="ECO:0000256" key="5">
    <source>
        <dbReference type="ARBA" id="ARBA00022692"/>
    </source>
</evidence>
<dbReference type="EMBL" id="CP015960">
    <property type="protein sequence ID" value="QLB67556.1"/>
    <property type="molecule type" value="Genomic_DNA"/>
</dbReference>
<feature type="domain" description="ABC transporter" evidence="12">
    <location>
        <begin position="376"/>
        <end position="595"/>
    </location>
</feature>
<feature type="transmembrane region" description="Helical" evidence="11">
    <location>
        <begin position="324"/>
        <end position="344"/>
    </location>
</feature>
<feature type="region of interest" description="Disordered" evidence="10">
    <location>
        <begin position="569"/>
        <end position="601"/>
    </location>
</feature>
<feature type="transmembrane region" description="Helical" evidence="11">
    <location>
        <begin position="158"/>
        <end position="179"/>
    </location>
</feature>
<geneLocation type="plasmid" evidence="15">
    <name>unnamed</name>
</geneLocation>
<gene>
    <name evidence="15" type="ORF">A9O66_34660</name>
    <name evidence="14" type="ORF">VOI32_25580</name>
</gene>
<dbReference type="PROSITE" id="PS50893">
    <property type="entry name" value="ABC_TRANSPORTER_2"/>
    <property type="match status" value="1"/>
</dbReference>
<evidence type="ECO:0000256" key="2">
    <source>
        <dbReference type="ARBA" id="ARBA00022448"/>
    </source>
</evidence>
<dbReference type="PROSITE" id="PS00211">
    <property type="entry name" value="ABC_TRANSPORTER_1"/>
    <property type="match status" value="1"/>
</dbReference>
<feature type="transmembrane region" description="Helical" evidence="11">
    <location>
        <begin position="284"/>
        <end position="304"/>
    </location>
</feature>
<reference evidence="15" key="2">
    <citation type="submission" date="2016-06" db="EMBL/GenBank/DDBJ databases">
        <authorList>
            <person name="Huang P."/>
            <person name="Jiang X."/>
            <person name="Liu X."/>
        </authorList>
    </citation>
    <scope>NUCLEOTIDE SEQUENCE</scope>
    <source>
        <strain evidence="15">852011</strain>
        <plasmid evidence="15">unnamed</plasmid>
    </source>
</reference>
<evidence type="ECO:0000256" key="4">
    <source>
        <dbReference type="ARBA" id="ARBA00022519"/>
    </source>
</evidence>
<dbReference type="GO" id="GO:0140359">
    <property type="term" value="F:ABC-type transporter activity"/>
    <property type="evidence" value="ECO:0007669"/>
    <property type="project" value="InterPro"/>
</dbReference>
<evidence type="ECO:0000256" key="8">
    <source>
        <dbReference type="ARBA" id="ARBA00022989"/>
    </source>
</evidence>
<dbReference type="AlphaFoldDB" id="A0A9Q6SAY4"/>
<dbReference type="Pfam" id="PF06472">
    <property type="entry name" value="ABC_membrane_2"/>
    <property type="match status" value="1"/>
</dbReference>
<evidence type="ECO:0000256" key="3">
    <source>
        <dbReference type="ARBA" id="ARBA00022475"/>
    </source>
</evidence>
<dbReference type="SMART" id="SM00382">
    <property type="entry name" value="AAA"/>
    <property type="match status" value="1"/>
</dbReference>
<dbReference type="PROSITE" id="PS50929">
    <property type="entry name" value="ABC_TM1F"/>
    <property type="match status" value="1"/>
</dbReference>
<dbReference type="InterPro" id="IPR003439">
    <property type="entry name" value="ABC_transporter-like_ATP-bd"/>
</dbReference>
<keyword evidence="6" id="KW-0547">Nucleotide-binding</keyword>
<feature type="compositionally biased region" description="Basic and acidic residues" evidence="10">
    <location>
        <begin position="589"/>
        <end position="601"/>
    </location>
</feature>
<feature type="domain" description="ABC transmembrane type-1" evidence="13">
    <location>
        <begin position="41"/>
        <end position="343"/>
    </location>
</feature>
<dbReference type="InterPro" id="IPR050835">
    <property type="entry name" value="ABC_transporter_sub-D"/>
</dbReference>
<feature type="transmembrane region" description="Helical" evidence="11">
    <location>
        <begin position="41"/>
        <end position="61"/>
    </location>
</feature>
<dbReference type="PANTHER" id="PTHR11384:SF59">
    <property type="entry name" value="LYSOSOMAL COBALAMIN TRANSPORTER ABCD4"/>
    <property type="match status" value="1"/>
</dbReference>
<keyword evidence="17" id="KW-1185">Reference proteome</keyword>
<keyword evidence="15" id="KW-0614">Plasmid</keyword>
<proteinExistence type="predicted"/>
<dbReference type="InterPro" id="IPR011527">
    <property type="entry name" value="ABC1_TM_dom"/>
</dbReference>
<dbReference type="GO" id="GO:0005524">
    <property type="term" value="F:ATP binding"/>
    <property type="evidence" value="ECO:0007669"/>
    <property type="project" value="UniProtKB-KW"/>
</dbReference>
<dbReference type="GO" id="GO:0016887">
    <property type="term" value="F:ATP hydrolysis activity"/>
    <property type="evidence" value="ECO:0007669"/>
    <property type="project" value="InterPro"/>
</dbReference>
<geneLocation type="plasmid" evidence="16"/>
<dbReference type="Proteomes" id="UP001462961">
    <property type="component" value="Unassembled WGS sequence"/>
</dbReference>
<evidence type="ECO:0000313" key="16">
    <source>
        <dbReference type="Proteomes" id="UP000509548"/>
    </source>
</evidence>
<sequence length="601" mass="66967">MSANRAFPKDRAEDKEARRRFPSVWLLILPYWKTKEGLQSLAMLACVLVGGWVGTYVSLWLNRWTGTFYDAIGAQKFVLLPALLTSFIVVAVLNAAQMMLAVALQSVVEFRWRKWLTNWMTEKWLERRLYYRIERDGALENIDQRVADDVRLFVHDSLLLTMGVLDVPVRIITFAIVLWNIGGGMKVTLGGSTYTVAGYLVFAAVVYQGTIFLFTHLLGRRAITLNAKQNRLEGDFRVRMVRVREFAEQIAFLRGEQTERQNLSNSLNKVISNLFSTLWITTRVAFFTNTVGHLGSIVPTLLVLPRLMGGNLTLGGLMQSNSAFGSLTGALSFFPQVYLGFASWRAEANRLREFLAVEVVTENVGFVVERGESHIVRGCGLLLTNADGLELARVPDFTVSPGSRCIVRGRSGSGKSTLLRALAGLWPHGQGTITIPSSGMFFVPQRSYMPSGTLKAVVTYPQDESAFRDDECVEVLRACGLSAYVDSLNVVDRWDGRFSGGEQQRIAFARVLLAKPNVLFLDECTSALDSQSERELYTLLLSSLPDATILSVAHRRELAELHEMAIDFSSGSTSEPSEPDQNGKAPHLPFEDRRGLEKMPC</sequence>
<dbReference type="InterPro" id="IPR027417">
    <property type="entry name" value="P-loop_NTPase"/>
</dbReference>
<evidence type="ECO:0000256" key="7">
    <source>
        <dbReference type="ARBA" id="ARBA00022840"/>
    </source>
</evidence>
<organism evidence="15 16">
    <name type="scientific">Paraburkholderia caribensis</name>
    <dbReference type="NCBI Taxonomy" id="75105"/>
    <lineage>
        <taxon>Bacteria</taxon>
        <taxon>Pseudomonadati</taxon>
        <taxon>Pseudomonadota</taxon>
        <taxon>Betaproteobacteria</taxon>
        <taxon>Burkholderiales</taxon>
        <taxon>Burkholderiaceae</taxon>
        <taxon>Paraburkholderia</taxon>
    </lineage>
</organism>
<dbReference type="SUPFAM" id="SSF90123">
    <property type="entry name" value="ABC transporter transmembrane region"/>
    <property type="match status" value="1"/>
</dbReference>
<dbReference type="GO" id="GO:0005886">
    <property type="term" value="C:plasma membrane"/>
    <property type="evidence" value="ECO:0007669"/>
    <property type="project" value="UniProtKB-SubCell"/>
</dbReference>
<accession>A0A9Q6SAY4</accession>
<evidence type="ECO:0000256" key="1">
    <source>
        <dbReference type="ARBA" id="ARBA00004651"/>
    </source>
</evidence>
<evidence type="ECO:0000256" key="11">
    <source>
        <dbReference type="SAM" id="Phobius"/>
    </source>
</evidence>
<dbReference type="InterPro" id="IPR003593">
    <property type="entry name" value="AAA+_ATPase"/>
</dbReference>
<evidence type="ECO:0000256" key="9">
    <source>
        <dbReference type="ARBA" id="ARBA00023136"/>
    </source>
</evidence>
<protein>
    <submittedName>
        <fullName evidence="14 15">ABC transporter</fullName>
    </submittedName>
</protein>
<feature type="compositionally biased region" description="Polar residues" evidence="10">
    <location>
        <begin position="569"/>
        <end position="580"/>
    </location>
</feature>
<keyword evidence="2" id="KW-0813">Transport</keyword>
<dbReference type="Gene3D" id="1.20.1560.10">
    <property type="entry name" value="ABC transporter type 1, transmembrane domain"/>
    <property type="match status" value="1"/>
</dbReference>
<keyword evidence="3" id="KW-1003">Cell membrane</keyword>
<evidence type="ECO:0000256" key="10">
    <source>
        <dbReference type="SAM" id="MobiDB-lite"/>
    </source>
</evidence>
<dbReference type="CDD" id="cd03223">
    <property type="entry name" value="ABCD_peroxisomal_ALDP"/>
    <property type="match status" value="1"/>
</dbReference>
<evidence type="ECO:0000313" key="17">
    <source>
        <dbReference type="Proteomes" id="UP001462961"/>
    </source>
</evidence>
<evidence type="ECO:0000313" key="15">
    <source>
        <dbReference type="EMBL" id="QLB67556.1"/>
    </source>
</evidence>
<evidence type="ECO:0000259" key="12">
    <source>
        <dbReference type="PROSITE" id="PS50893"/>
    </source>
</evidence>
<reference evidence="15 16" key="1">
    <citation type="journal article" date="2014" name="Genome Announc.">
        <title>Draft Genome Sequence of the Haloacid-Degrading Burkholderia caribensis Strain MBA4.</title>
        <authorList>
            <person name="Pan Y."/>
            <person name="Kong K.F."/>
            <person name="Tsang J.S."/>
        </authorList>
    </citation>
    <scope>NUCLEOTIDE SEQUENCE [LARGE SCALE GENOMIC DNA]</scope>
    <source>
        <strain evidence="15 16">852011</strain>
    </source>
</reference>
<keyword evidence="8 11" id="KW-1133">Transmembrane helix</keyword>
<feature type="transmembrane region" description="Helical" evidence="11">
    <location>
        <begin position="81"/>
        <end position="104"/>
    </location>
</feature>
<evidence type="ECO:0000313" key="14">
    <source>
        <dbReference type="EMBL" id="MEO1757295.1"/>
    </source>
</evidence>
<dbReference type="Pfam" id="PF00005">
    <property type="entry name" value="ABC_tran"/>
    <property type="match status" value="1"/>
</dbReference>
<keyword evidence="5 11" id="KW-0812">Transmembrane</keyword>
<dbReference type="InterPro" id="IPR017871">
    <property type="entry name" value="ABC_transporter-like_CS"/>
</dbReference>
<dbReference type="Gene3D" id="3.40.50.300">
    <property type="entry name" value="P-loop containing nucleotide triphosphate hydrolases"/>
    <property type="match status" value="1"/>
</dbReference>
<dbReference type="RefSeq" id="WP_107202515.1">
    <property type="nucleotide sequence ID" value="NZ_CP015960.1"/>
</dbReference>
<keyword evidence="4" id="KW-0997">Cell inner membrane</keyword>
<keyword evidence="9 11" id="KW-0472">Membrane</keyword>
<reference evidence="14 17" key="3">
    <citation type="submission" date="2024-01" db="EMBL/GenBank/DDBJ databases">
        <title>The diversity of rhizobia nodulating Mimosa spp. in eleven states of Brazil covering several biomes is determined by host plant, location, and edaphic factors.</title>
        <authorList>
            <person name="Rouws L."/>
            <person name="Barauna A."/>
            <person name="Beukes C."/>
            <person name="De Faria S.M."/>
            <person name="Gross E."/>
            <person name="Dos Reis Junior F.B."/>
            <person name="Simon M."/>
            <person name="Maluk M."/>
            <person name="Odee D.W."/>
            <person name="Kenicer G."/>
            <person name="Young J.P.W."/>
            <person name="Reis V.M."/>
            <person name="Zilli J."/>
            <person name="James E.K."/>
        </authorList>
    </citation>
    <scope>NUCLEOTIDE SEQUENCE [LARGE SCALE GENOMIC DNA]</scope>
    <source>
        <strain evidence="14 17">JHI1651</strain>
    </source>
</reference>
<dbReference type="Proteomes" id="UP000509548">
    <property type="component" value="Plasmid unnamed"/>
</dbReference>
<keyword evidence="7 14" id="KW-0067">ATP-binding</keyword>
<dbReference type="PANTHER" id="PTHR11384">
    <property type="entry name" value="ATP-BINDING CASSETTE, SUB-FAMILY D MEMBER"/>
    <property type="match status" value="1"/>
</dbReference>
<name>A0A9Q6SAY4_9BURK</name>
<dbReference type="InterPro" id="IPR036640">
    <property type="entry name" value="ABC1_TM_sf"/>
</dbReference>